<sequence>MSTTKDLAGKVAVDTGASRGIGKAYATELASRVADFVITCRPEYSRVDATVAVAEIQELGVRALHVQSDAGSVDSGRKLLGEIKRELAKIDIIVNNAGDIGSGFTNLTVLWMARCSLRDLDGIGSLSNLTELYLANNDVVDLSCVGFLEMLEILDLEG</sequence>
<dbReference type="PANTHER" id="PTHR22708:SF0">
    <property type="entry name" value="LEUCINE-RICH REPEAT-CONTAINING PROTEIN 56"/>
    <property type="match status" value="1"/>
</dbReference>
<dbReference type="InterPro" id="IPR036291">
    <property type="entry name" value="NAD(P)-bd_dom_sf"/>
</dbReference>
<dbReference type="EMBL" id="KZ994248">
    <property type="protein sequence ID" value="RKO93422.1"/>
    <property type="molecule type" value="Genomic_DNA"/>
</dbReference>
<keyword evidence="2" id="KW-0677">Repeat</keyword>
<dbReference type="Proteomes" id="UP000269721">
    <property type="component" value="Unassembled WGS sequence"/>
</dbReference>
<dbReference type="InterPro" id="IPR025875">
    <property type="entry name" value="Leu-rich_rpt_4"/>
</dbReference>
<dbReference type="PRINTS" id="PR00081">
    <property type="entry name" value="GDHRDH"/>
</dbReference>
<proteinExistence type="predicted"/>
<evidence type="ECO:0000256" key="1">
    <source>
        <dbReference type="ARBA" id="ARBA00022614"/>
    </source>
</evidence>
<gene>
    <name evidence="3" type="ORF">BDK51DRAFT_41955</name>
</gene>
<dbReference type="InterPro" id="IPR040091">
    <property type="entry name" value="LRRC56"/>
</dbReference>
<evidence type="ECO:0000313" key="4">
    <source>
        <dbReference type="Proteomes" id="UP000269721"/>
    </source>
</evidence>
<dbReference type="OrthoDB" id="676979at2759"/>
<dbReference type="Gene3D" id="3.40.50.720">
    <property type="entry name" value="NAD(P)-binding Rossmann-like Domain"/>
    <property type="match status" value="1"/>
</dbReference>
<dbReference type="Pfam" id="PF00106">
    <property type="entry name" value="adh_short"/>
    <property type="match status" value="1"/>
</dbReference>
<reference evidence="4" key="1">
    <citation type="journal article" date="2018" name="Nat. Microbiol.">
        <title>Leveraging single-cell genomics to expand the fungal tree of life.</title>
        <authorList>
            <person name="Ahrendt S.R."/>
            <person name="Quandt C.A."/>
            <person name="Ciobanu D."/>
            <person name="Clum A."/>
            <person name="Salamov A."/>
            <person name="Andreopoulos B."/>
            <person name="Cheng J.F."/>
            <person name="Woyke T."/>
            <person name="Pelin A."/>
            <person name="Henrissat B."/>
            <person name="Reynolds N.K."/>
            <person name="Benny G.L."/>
            <person name="Smith M.E."/>
            <person name="James T.Y."/>
            <person name="Grigoriev I.V."/>
        </authorList>
    </citation>
    <scope>NUCLEOTIDE SEQUENCE [LARGE SCALE GENOMIC DNA]</scope>
</reference>
<keyword evidence="1" id="KW-0433">Leucine-rich repeat</keyword>
<dbReference type="AlphaFoldDB" id="A0A4P9WLW8"/>
<evidence type="ECO:0000313" key="3">
    <source>
        <dbReference type="EMBL" id="RKO93422.1"/>
    </source>
</evidence>
<evidence type="ECO:0000256" key="2">
    <source>
        <dbReference type="ARBA" id="ARBA00022737"/>
    </source>
</evidence>
<dbReference type="PANTHER" id="PTHR22708">
    <property type="entry name" value="LEUCINE-RICH REPEAT-CONTAINING PROTEIN 56"/>
    <property type="match status" value="1"/>
</dbReference>
<dbReference type="PROSITE" id="PS51450">
    <property type="entry name" value="LRR"/>
    <property type="match status" value="1"/>
</dbReference>
<dbReference type="Pfam" id="PF12799">
    <property type="entry name" value="LRR_4"/>
    <property type="match status" value="1"/>
</dbReference>
<dbReference type="SUPFAM" id="SSF52075">
    <property type="entry name" value="Outer arm dynein light chain 1"/>
    <property type="match status" value="1"/>
</dbReference>
<dbReference type="InterPro" id="IPR002347">
    <property type="entry name" value="SDR_fam"/>
</dbReference>
<organism evidence="3 4">
    <name type="scientific">Blyttiomyces helicus</name>
    <dbReference type="NCBI Taxonomy" id="388810"/>
    <lineage>
        <taxon>Eukaryota</taxon>
        <taxon>Fungi</taxon>
        <taxon>Fungi incertae sedis</taxon>
        <taxon>Chytridiomycota</taxon>
        <taxon>Chytridiomycota incertae sedis</taxon>
        <taxon>Chytridiomycetes</taxon>
        <taxon>Chytridiomycetes incertae sedis</taxon>
        <taxon>Blyttiomyces</taxon>
    </lineage>
</organism>
<name>A0A4P9WLW8_9FUNG</name>
<dbReference type="InterPro" id="IPR001611">
    <property type="entry name" value="Leu-rich_rpt"/>
</dbReference>
<dbReference type="SUPFAM" id="SSF51735">
    <property type="entry name" value="NAD(P)-binding Rossmann-fold domains"/>
    <property type="match status" value="1"/>
</dbReference>
<accession>A0A4P9WLW8</accession>
<keyword evidence="4" id="KW-1185">Reference proteome</keyword>
<protein>
    <submittedName>
        <fullName evidence="3">Uncharacterized protein</fullName>
    </submittedName>
</protein>